<evidence type="ECO:0000256" key="1">
    <source>
        <dbReference type="ARBA" id="ARBA00001961"/>
    </source>
</evidence>
<evidence type="ECO:0000259" key="7">
    <source>
        <dbReference type="PROSITE" id="PS51471"/>
    </source>
</evidence>
<dbReference type="PANTHER" id="PTHR24014:SF4">
    <property type="entry name" value="2-OXOGLUTARATE AND IRON-DEPENDENT OXYGENASE DOMAIN-CONTAINING PROTEIN 2"/>
    <property type="match status" value="1"/>
</dbReference>
<evidence type="ECO:0000313" key="9">
    <source>
        <dbReference type="Proteomes" id="UP000318571"/>
    </source>
</evidence>
<dbReference type="Proteomes" id="UP000318571">
    <property type="component" value="Chromosome 10"/>
</dbReference>
<keyword evidence="4" id="KW-0223">Dioxygenase</keyword>
<keyword evidence="6" id="KW-0408">Iron</keyword>
<evidence type="ECO:0000313" key="8">
    <source>
        <dbReference type="EMBL" id="TRY63022.1"/>
    </source>
</evidence>
<dbReference type="PROSITE" id="PS51471">
    <property type="entry name" value="FE2OG_OXY"/>
    <property type="match status" value="1"/>
</dbReference>
<evidence type="ECO:0000256" key="5">
    <source>
        <dbReference type="ARBA" id="ARBA00023002"/>
    </source>
</evidence>
<evidence type="ECO:0000256" key="2">
    <source>
        <dbReference type="ARBA" id="ARBA00022723"/>
    </source>
</evidence>
<keyword evidence="2" id="KW-0479">Metal-binding</keyword>
<dbReference type="SMART" id="SM00702">
    <property type="entry name" value="P4Hc"/>
    <property type="match status" value="1"/>
</dbReference>
<dbReference type="Gene3D" id="2.60.120.620">
    <property type="entry name" value="q2cbj1_9rhob like domain"/>
    <property type="match status" value="1"/>
</dbReference>
<proteinExistence type="predicted"/>
<gene>
    <name evidence="8" type="ORF">TCAL_00796</name>
</gene>
<reference evidence="8 9" key="1">
    <citation type="journal article" date="2018" name="Nat. Ecol. Evol.">
        <title>Genomic signatures of mitonuclear coevolution across populations of Tigriopus californicus.</title>
        <authorList>
            <person name="Barreto F.S."/>
            <person name="Watson E.T."/>
            <person name="Lima T.G."/>
            <person name="Willett C.S."/>
            <person name="Edmands S."/>
            <person name="Li W."/>
            <person name="Burton R.S."/>
        </authorList>
    </citation>
    <scope>NUCLEOTIDE SEQUENCE [LARGE SCALE GENOMIC DNA]</scope>
    <source>
        <strain evidence="8 9">San Diego</strain>
    </source>
</reference>
<accession>A0A553NC47</accession>
<dbReference type="InterPro" id="IPR006620">
    <property type="entry name" value="Pro_4_hyd_alph"/>
</dbReference>
<evidence type="ECO:0000256" key="4">
    <source>
        <dbReference type="ARBA" id="ARBA00022964"/>
    </source>
</evidence>
<dbReference type="Pfam" id="PF25238">
    <property type="entry name" value="OGFOD2-like"/>
    <property type="match status" value="1"/>
</dbReference>
<name>A0A553NC47_TIGCA</name>
<feature type="domain" description="Fe2OG dioxygenase" evidence="7">
    <location>
        <begin position="198"/>
        <end position="296"/>
    </location>
</feature>
<dbReference type="GO" id="GO:0005506">
    <property type="term" value="F:iron ion binding"/>
    <property type="evidence" value="ECO:0007669"/>
    <property type="project" value="InterPro"/>
</dbReference>
<keyword evidence="3" id="KW-0847">Vitamin C</keyword>
<dbReference type="GO" id="GO:0016705">
    <property type="term" value="F:oxidoreductase activity, acting on paired donors, with incorporation or reduction of molecular oxygen"/>
    <property type="evidence" value="ECO:0007669"/>
    <property type="project" value="InterPro"/>
</dbReference>
<dbReference type="GO" id="GO:0031418">
    <property type="term" value="F:L-ascorbic acid binding"/>
    <property type="evidence" value="ECO:0007669"/>
    <property type="project" value="UniProtKB-KW"/>
</dbReference>
<dbReference type="InterPro" id="IPR005123">
    <property type="entry name" value="Oxoglu/Fe-dep_dioxygenase_dom"/>
</dbReference>
<dbReference type="EMBL" id="VCGU01000458">
    <property type="protein sequence ID" value="TRY63022.1"/>
    <property type="molecule type" value="Genomic_DNA"/>
</dbReference>
<keyword evidence="5" id="KW-0560">Oxidoreductase</keyword>
<dbReference type="GO" id="GO:0051213">
    <property type="term" value="F:dioxygenase activity"/>
    <property type="evidence" value="ECO:0007669"/>
    <property type="project" value="UniProtKB-KW"/>
</dbReference>
<keyword evidence="9" id="KW-1185">Reference proteome</keyword>
<dbReference type="OMA" id="KFYRCAC"/>
<dbReference type="AlphaFoldDB" id="A0A553NC47"/>
<comment type="caution">
    <text evidence="8">The sequence shown here is derived from an EMBL/GenBank/DDBJ whole genome shotgun (WGS) entry which is preliminary data.</text>
</comment>
<dbReference type="STRING" id="6832.A0A553NC47"/>
<sequence length="336" mass="38757">MSKYAICQCYFTRNFFVDQLQTHCLFASTPQFLHDYADLIRNLGQDELKSILKDLAHERDRRRNLINGLSSVRETIRTNYKRKHPGIFNFQESRMLDERFSELVTEARNKRALDKITHHGRGVFSFPAFTPDFCQELVDELNSIEHHPNLPLNRPNTMNKYGTALDDVGFTNVVDTLRQEFIQPLCDRLYKDERFQLDSHKAFTVKYLDNDFKNDEGLAIHFDNAEVTLNVALTENFDGGEVVFHGRSSNGLNQQPPPIGINHEVGQGILHLGCQLHEALPITNGTRVNLIIWMRSSKHRNLRCPMCLEKPILEEVSCGYGDGFTMHQSQNDEHSH</sequence>
<evidence type="ECO:0000256" key="6">
    <source>
        <dbReference type="ARBA" id="ARBA00023004"/>
    </source>
</evidence>
<comment type="cofactor">
    <cofactor evidence="1">
        <name>L-ascorbate</name>
        <dbReference type="ChEBI" id="CHEBI:38290"/>
    </cofactor>
</comment>
<dbReference type="PANTHER" id="PTHR24014">
    <property type="entry name" value="2-OXOGLUTARATE AND IRON-DEPENDENT OXYGENASE DOMAIN-CONTAINING PROTEIN 2"/>
    <property type="match status" value="1"/>
</dbReference>
<organism evidence="8 9">
    <name type="scientific">Tigriopus californicus</name>
    <name type="common">Marine copepod</name>
    <dbReference type="NCBI Taxonomy" id="6832"/>
    <lineage>
        <taxon>Eukaryota</taxon>
        <taxon>Metazoa</taxon>
        <taxon>Ecdysozoa</taxon>
        <taxon>Arthropoda</taxon>
        <taxon>Crustacea</taxon>
        <taxon>Multicrustacea</taxon>
        <taxon>Hexanauplia</taxon>
        <taxon>Copepoda</taxon>
        <taxon>Harpacticoida</taxon>
        <taxon>Harpacticidae</taxon>
        <taxon>Tigriopus</taxon>
    </lineage>
</organism>
<evidence type="ECO:0000256" key="3">
    <source>
        <dbReference type="ARBA" id="ARBA00022896"/>
    </source>
</evidence>
<protein>
    <recommendedName>
        <fullName evidence="7">Fe2OG dioxygenase domain-containing protein</fullName>
    </recommendedName>
</protein>
<dbReference type="SUPFAM" id="SSF51197">
    <property type="entry name" value="Clavaminate synthase-like"/>
    <property type="match status" value="1"/>
</dbReference>